<dbReference type="PROSITE" id="PS50088">
    <property type="entry name" value="ANK_REPEAT"/>
    <property type="match status" value="1"/>
</dbReference>
<feature type="compositionally biased region" description="Basic and acidic residues" evidence="4">
    <location>
        <begin position="68"/>
        <end position="80"/>
    </location>
</feature>
<keyword evidence="5" id="KW-1185">Reference proteome</keyword>
<dbReference type="InterPro" id="IPR036770">
    <property type="entry name" value="Ankyrin_rpt-contain_sf"/>
</dbReference>
<organism evidence="5 6">
    <name type="scientific">Globodera pallida</name>
    <name type="common">Potato cyst nematode worm</name>
    <name type="synonym">Heterodera pallida</name>
    <dbReference type="NCBI Taxonomy" id="36090"/>
    <lineage>
        <taxon>Eukaryota</taxon>
        <taxon>Metazoa</taxon>
        <taxon>Ecdysozoa</taxon>
        <taxon>Nematoda</taxon>
        <taxon>Chromadorea</taxon>
        <taxon>Rhabditida</taxon>
        <taxon>Tylenchina</taxon>
        <taxon>Tylenchomorpha</taxon>
        <taxon>Tylenchoidea</taxon>
        <taxon>Heteroderidae</taxon>
        <taxon>Heteroderinae</taxon>
        <taxon>Globodera</taxon>
    </lineage>
</organism>
<evidence type="ECO:0000313" key="5">
    <source>
        <dbReference type="Proteomes" id="UP000050741"/>
    </source>
</evidence>
<reference evidence="6" key="3">
    <citation type="submission" date="2016-06" db="UniProtKB">
        <authorList>
            <consortium name="WormBaseParasite"/>
        </authorList>
    </citation>
    <scope>IDENTIFICATION</scope>
</reference>
<feature type="region of interest" description="Disordered" evidence="4">
    <location>
        <begin position="54"/>
        <end position="80"/>
    </location>
</feature>
<dbReference type="Proteomes" id="UP000050741">
    <property type="component" value="Unassembled WGS sequence"/>
</dbReference>
<dbReference type="PROSITE" id="PS50297">
    <property type="entry name" value="ANK_REP_REGION"/>
    <property type="match status" value="1"/>
</dbReference>
<dbReference type="InterPro" id="IPR050776">
    <property type="entry name" value="Ank_Repeat/CDKN_Inhibitor"/>
</dbReference>
<evidence type="ECO:0000313" key="6">
    <source>
        <dbReference type="WBParaSite" id="GPLIN_001570900"/>
    </source>
</evidence>
<dbReference type="AlphaFoldDB" id="A0A183CS51"/>
<dbReference type="SUPFAM" id="SSF48403">
    <property type="entry name" value="Ankyrin repeat"/>
    <property type="match status" value="1"/>
</dbReference>
<dbReference type="InterPro" id="IPR002110">
    <property type="entry name" value="Ankyrin_rpt"/>
</dbReference>
<sequence length="80" mass="8424">KCLVENGADINAVDKLGRTPLMAAAFHGHAGLVRYLLKRGARIDLATNAGGSTARDFADQSGNGEVAKMLREAGRQRTTA</sequence>
<dbReference type="WBParaSite" id="GPLIN_001570900">
    <property type="protein sequence ID" value="GPLIN_001570900"/>
    <property type="gene ID" value="GPLIN_001570900"/>
</dbReference>
<accession>A0A183CS51</accession>
<feature type="repeat" description="ANK" evidence="3">
    <location>
        <begin position="16"/>
        <end position="48"/>
    </location>
</feature>
<evidence type="ECO:0000256" key="1">
    <source>
        <dbReference type="ARBA" id="ARBA00022737"/>
    </source>
</evidence>
<evidence type="ECO:0000256" key="4">
    <source>
        <dbReference type="SAM" id="MobiDB-lite"/>
    </source>
</evidence>
<dbReference type="SMART" id="SM00248">
    <property type="entry name" value="ANK"/>
    <property type="match status" value="1"/>
</dbReference>
<reference evidence="5" key="2">
    <citation type="submission" date="2014-05" db="EMBL/GenBank/DDBJ databases">
        <title>The genome and life-stage specific transcriptomes of Globodera pallida elucidate key aspects of plant parasitism by a cyst nematode.</title>
        <authorList>
            <person name="Cotton J.A."/>
            <person name="Lilley C.J."/>
            <person name="Jones L.M."/>
            <person name="Kikuchi T."/>
            <person name="Reid A.J."/>
            <person name="Thorpe P."/>
            <person name="Tsai I.J."/>
            <person name="Beasley H."/>
            <person name="Blok V."/>
            <person name="Cock P.J.A."/>
            <person name="Van den Akker S.E."/>
            <person name="Holroyd N."/>
            <person name="Hunt M."/>
            <person name="Mantelin S."/>
            <person name="Naghra H."/>
            <person name="Pain A."/>
            <person name="Palomares-Rius J.E."/>
            <person name="Zarowiecki M."/>
            <person name="Berriman M."/>
            <person name="Jones J.T."/>
            <person name="Urwin P.E."/>
        </authorList>
    </citation>
    <scope>NUCLEOTIDE SEQUENCE [LARGE SCALE GENOMIC DNA]</scope>
    <source>
        <strain evidence="5">Lindley</strain>
    </source>
</reference>
<protein>
    <submittedName>
        <fullName evidence="6">ANK_REP_REGION domain-containing protein</fullName>
    </submittedName>
</protein>
<dbReference type="PANTHER" id="PTHR24201">
    <property type="entry name" value="ANK_REP_REGION DOMAIN-CONTAINING PROTEIN"/>
    <property type="match status" value="1"/>
</dbReference>
<evidence type="ECO:0000256" key="3">
    <source>
        <dbReference type="PROSITE-ProRule" id="PRU00023"/>
    </source>
</evidence>
<name>A0A183CS51_GLOPA</name>
<evidence type="ECO:0000256" key="2">
    <source>
        <dbReference type="ARBA" id="ARBA00023043"/>
    </source>
</evidence>
<reference evidence="5" key="1">
    <citation type="submission" date="2013-12" db="EMBL/GenBank/DDBJ databases">
        <authorList>
            <person name="Aslett M."/>
        </authorList>
    </citation>
    <scope>NUCLEOTIDE SEQUENCE [LARGE SCALE GENOMIC DNA]</scope>
    <source>
        <strain evidence="5">Lindley</strain>
    </source>
</reference>
<dbReference type="Pfam" id="PF12796">
    <property type="entry name" value="Ank_2"/>
    <property type="match status" value="1"/>
</dbReference>
<keyword evidence="2 3" id="KW-0040">ANK repeat</keyword>
<keyword evidence="1" id="KW-0677">Repeat</keyword>
<dbReference type="Gene3D" id="1.25.40.20">
    <property type="entry name" value="Ankyrin repeat-containing domain"/>
    <property type="match status" value="1"/>
</dbReference>
<proteinExistence type="predicted"/>